<dbReference type="InterPro" id="IPR052194">
    <property type="entry name" value="MESH1"/>
</dbReference>
<dbReference type="PANTHER" id="PTHR46246">
    <property type="entry name" value="GUANOSINE-3',5'-BIS(DIPHOSPHATE) 3'-PYROPHOSPHOHYDROLASE MESH1"/>
    <property type="match status" value="1"/>
</dbReference>
<dbReference type="AlphaFoldDB" id="A0A1A8XM02"/>
<organism evidence="1 2">
    <name type="scientific">Candidatus Accumulibacter aalborgensis</name>
    <dbReference type="NCBI Taxonomy" id="1860102"/>
    <lineage>
        <taxon>Bacteria</taxon>
        <taxon>Pseudomonadati</taxon>
        <taxon>Pseudomonadota</taxon>
        <taxon>Betaproteobacteria</taxon>
        <taxon>Candidatus Accumulibacter</taxon>
    </lineage>
</organism>
<dbReference type="EMBL" id="FLQX01000096">
    <property type="protein sequence ID" value="SBT05437.1"/>
    <property type="molecule type" value="Genomic_DNA"/>
</dbReference>
<dbReference type="PANTHER" id="PTHR46246:SF1">
    <property type="entry name" value="GUANOSINE-3',5'-BIS(DIPHOSPHATE) 3'-PYROPHOSPHOHYDROLASE MESH1"/>
    <property type="match status" value="1"/>
</dbReference>
<evidence type="ECO:0000313" key="2">
    <source>
        <dbReference type="Proteomes" id="UP000199169"/>
    </source>
</evidence>
<dbReference type="Proteomes" id="UP000199169">
    <property type="component" value="Unassembled WGS sequence"/>
</dbReference>
<name>A0A1A8XM02_9PROT</name>
<keyword evidence="2" id="KW-1185">Reference proteome</keyword>
<dbReference type="STRING" id="1860102.ACCAA_210023"/>
<dbReference type="GO" id="GO:0008893">
    <property type="term" value="F:guanosine-3',5'-bis(diphosphate) 3'-diphosphatase activity"/>
    <property type="evidence" value="ECO:0007669"/>
    <property type="project" value="TreeGrafter"/>
</dbReference>
<reference evidence="1 2" key="1">
    <citation type="submission" date="2016-06" db="EMBL/GenBank/DDBJ databases">
        <authorList>
            <person name="Kjaerup R.B."/>
            <person name="Dalgaard T.S."/>
            <person name="Juul-Madsen H.R."/>
        </authorList>
    </citation>
    <scope>NUCLEOTIDE SEQUENCE [LARGE SCALE GENOMIC DNA]</scope>
    <source>
        <strain evidence="1">3</strain>
    </source>
</reference>
<dbReference type="Pfam" id="PF13328">
    <property type="entry name" value="HD_4"/>
    <property type="match status" value="1"/>
</dbReference>
<accession>A0A1A8XM02</accession>
<proteinExistence type="predicted"/>
<evidence type="ECO:0000313" key="1">
    <source>
        <dbReference type="EMBL" id="SBT05437.1"/>
    </source>
</evidence>
<protein>
    <submittedName>
        <fullName evidence="1">Uncharacterized protein</fullName>
    </submittedName>
</protein>
<sequence length="170" mass="18733">MLDQVRSFALAAHGSQMYGARPYSFHLDAVVGLLSPYGSEAQIIGYLHDVVEDTAVTESDIRQHFGPRIAECVRLLTDAPGVSRAERKARTYARLATVVGPSELALVVKVADRLANVRACVIDDRSGLHEVYRREHPAFRQAAYREGLCEPLWVELDALLATQPPSTDGF</sequence>
<dbReference type="Gene3D" id="1.10.3210.10">
    <property type="entry name" value="Hypothetical protein af1432"/>
    <property type="match status" value="1"/>
</dbReference>
<dbReference type="RefSeq" id="WP_186406564.1">
    <property type="nucleotide sequence ID" value="NZ_FLQX01000096.1"/>
</dbReference>
<dbReference type="SUPFAM" id="SSF109604">
    <property type="entry name" value="HD-domain/PDEase-like"/>
    <property type="match status" value="1"/>
</dbReference>
<gene>
    <name evidence="1" type="ORF">ACCAA_210023</name>
</gene>